<keyword evidence="3 7" id="KW-0813">Transport</keyword>
<accession>A0A8E2JUE4</accession>
<keyword evidence="4 8" id="KW-0812">Transmembrane</keyword>
<evidence type="ECO:0000313" key="11">
    <source>
        <dbReference type="Proteomes" id="UP000250140"/>
    </source>
</evidence>
<feature type="domain" description="Major facilitator superfamily (MFS) profile" evidence="9">
    <location>
        <begin position="19"/>
        <end position="453"/>
    </location>
</feature>
<evidence type="ECO:0000256" key="2">
    <source>
        <dbReference type="ARBA" id="ARBA00010992"/>
    </source>
</evidence>
<feature type="transmembrane region" description="Helical" evidence="8">
    <location>
        <begin position="403"/>
        <end position="423"/>
    </location>
</feature>
<dbReference type="InterPro" id="IPR036259">
    <property type="entry name" value="MFS_trans_sf"/>
</dbReference>
<feature type="transmembrane region" description="Helical" evidence="8">
    <location>
        <begin position="82"/>
        <end position="102"/>
    </location>
</feature>
<dbReference type="PROSITE" id="PS50850">
    <property type="entry name" value="MFS"/>
    <property type="match status" value="1"/>
</dbReference>
<dbReference type="FunFam" id="1.20.1250.20:FF:000134">
    <property type="entry name" value="MFS sugar transporter protein"/>
    <property type="match status" value="1"/>
</dbReference>
<feature type="transmembrane region" description="Helical" evidence="8">
    <location>
        <begin position="146"/>
        <end position="169"/>
    </location>
</feature>
<keyword evidence="5 8" id="KW-1133">Transmembrane helix</keyword>
<feature type="transmembrane region" description="Helical" evidence="8">
    <location>
        <begin position="181"/>
        <end position="199"/>
    </location>
</feature>
<feature type="transmembrane region" description="Helical" evidence="8">
    <location>
        <begin position="429"/>
        <end position="449"/>
    </location>
</feature>
<evidence type="ECO:0000256" key="8">
    <source>
        <dbReference type="SAM" id="Phobius"/>
    </source>
</evidence>
<dbReference type="PRINTS" id="PR00171">
    <property type="entry name" value="SUGRTRNSPORT"/>
</dbReference>
<dbReference type="Gene3D" id="1.20.1250.20">
    <property type="entry name" value="MFS general substrate transporter like domains"/>
    <property type="match status" value="1"/>
</dbReference>
<gene>
    <name evidence="10" type="ORF">AOQ84DRAFT_438615</name>
</gene>
<comment type="similarity">
    <text evidence="2 7">Belongs to the major facilitator superfamily. Sugar transporter (TC 2.A.1.1) family.</text>
</comment>
<evidence type="ECO:0000256" key="1">
    <source>
        <dbReference type="ARBA" id="ARBA00004141"/>
    </source>
</evidence>
<dbReference type="InterPro" id="IPR005828">
    <property type="entry name" value="MFS_sugar_transport-like"/>
</dbReference>
<dbReference type="NCBIfam" id="TIGR00879">
    <property type="entry name" value="SP"/>
    <property type="match status" value="1"/>
</dbReference>
<organism evidence="10 11">
    <name type="scientific">Glonium stellatum</name>
    <dbReference type="NCBI Taxonomy" id="574774"/>
    <lineage>
        <taxon>Eukaryota</taxon>
        <taxon>Fungi</taxon>
        <taxon>Dikarya</taxon>
        <taxon>Ascomycota</taxon>
        <taxon>Pezizomycotina</taxon>
        <taxon>Dothideomycetes</taxon>
        <taxon>Pleosporomycetidae</taxon>
        <taxon>Gloniales</taxon>
        <taxon>Gloniaceae</taxon>
        <taxon>Glonium</taxon>
    </lineage>
</organism>
<evidence type="ECO:0000256" key="6">
    <source>
        <dbReference type="ARBA" id="ARBA00023136"/>
    </source>
</evidence>
<dbReference type="InterPro" id="IPR005829">
    <property type="entry name" value="Sugar_transporter_CS"/>
</dbReference>
<feature type="transmembrane region" description="Helical" evidence="8">
    <location>
        <begin position="363"/>
        <end position="382"/>
    </location>
</feature>
<keyword evidence="10" id="KW-0762">Sugar transport</keyword>
<dbReference type="AlphaFoldDB" id="A0A8E2JUE4"/>
<sequence>MATTTYLALLRHPPKYALASVLIAFGGCLFGLDTGCIGPITTMPQFIASIGHLSSTLHGLVVSSILLPAATASFFAGHLADALGRVCGIAIGSVIFGVGAALEAASVRLAMLFVGRVITGIGEGLFLSTLVVYICEIAPPAYRGPLASIPQLLVTVGLCTGFFVCYGTVNISSSISWRLPFALQAGLALGFAAACVLLLPESPRWLTSVGRRDEAAKTWDVLGVSGAEREKEQEQVSIAPNVEGRKRPRDLFKVFGHKVWKRTALGVFLMGMQQLSGIDGVLYYAPLLFQQAGLSSSQASFLASGVSALLIFLATIPAFLLSDRWGRRTSTIAGGFGLSACMILIGSLYASRSVHGSYGAGRWAVIVMIYLFAIFFSITWAVGIKVYASEIQPPETRAAATSLAYSSNWIINWIVAFTTPIFLANSTFGIYFLFGSATLLTAIVCSLFMPETRGRTLESINDAFEHSGSIKSSAVKIVDRLRSAMQPQRRHGLIADAASEDVELDILPARLYTMGIP</sequence>
<evidence type="ECO:0000256" key="3">
    <source>
        <dbReference type="ARBA" id="ARBA00022448"/>
    </source>
</evidence>
<dbReference type="PANTHER" id="PTHR48022:SF2">
    <property type="entry name" value="PLASTIDIC GLUCOSE TRANSPORTER 4"/>
    <property type="match status" value="1"/>
</dbReference>
<keyword evidence="6 8" id="KW-0472">Membrane</keyword>
<dbReference type="Proteomes" id="UP000250140">
    <property type="component" value="Unassembled WGS sequence"/>
</dbReference>
<keyword evidence="11" id="KW-1185">Reference proteome</keyword>
<evidence type="ECO:0000256" key="4">
    <source>
        <dbReference type="ARBA" id="ARBA00022692"/>
    </source>
</evidence>
<evidence type="ECO:0000256" key="5">
    <source>
        <dbReference type="ARBA" id="ARBA00022989"/>
    </source>
</evidence>
<name>A0A8E2JUE4_9PEZI</name>
<dbReference type="PROSITE" id="PS00217">
    <property type="entry name" value="SUGAR_TRANSPORT_2"/>
    <property type="match status" value="1"/>
</dbReference>
<evidence type="ECO:0000313" key="10">
    <source>
        <dbReference type="EMBL" id="OCL10004.1"/>
    </source>
</evidence>
<evidence type="ECO:0000259" key="9">
    <source>
        <dbReference type="PROSITE" id="PS50850"/>
    </source>
</evidence>
<feature type="transmembrane region" description="Helical" evidence="8">
    <location>
        <begin position="109"/>
        <end position="134"/>
    </location>
</feature>
<dbReference type="PANTHER" id="PTHR48022">
    <property type="entry name" value="PLASTIDIC GLUCOSE TRANSPORTER 4"/>
    <property type="match status" value="1"/>
</dbReference>
<dbReference type="InterPro" id="IPR050360">
    <property type="entry name" value="MFS_Sugar_Transporters"/>
</dbReference>
<proteinExistence type="inferred from homology"/>
<feature type="transmembrane region" description="Helical" evidence="8">
    <location>
        <begin position="332"/>
        <end position="351"/>
    </location>
</feature>
<dbReference type="OrthoDB" id="5399138at2759"/>
<comment type="subcellular location">
    <subcellularLocation>
        <location evidence="1">Membrane</location>
        <topology evidence="1">Multi-pass membrane protein</topology>
    </subcellularLocation>
</comment>
<dbReference type="Pfam" id="PF00083">
    <property type="entry name" value="Sugar_tr"/>
    <property type="match status" value="1"/>
</dbReference>
<feature type="transmembrane region" description="Helical" evidence="8">
    <location>
        <begin position="299"/>
        <end position="320"/>
    </location>
</feature>
<feature type="transmembrane region" description="Helical" evidence="8">
    <location>
        <begin position="16"/>
        <end position="36"/>
    </location>
</feature>
<dbReference type="SUPFAM" id="SSF103473">
    <property type="entry name" value="MFS general substrate transporter"/>
    <property type="match status" value="1"/>
</dbReference>
<dbReference type="PROSITE" id="PS00216">
    <property type="entry name" value="SUGAR_TRANSPORT_1"/>
    <property type="match status" value="1"/>
</dbReference>
<reference evidence="10 11" key="1">
    <citation type="journal article" date="2016" name="Nat. Commun.">
        <title>Ectomycorrhizal ecology is imprinted in the genome of the dominant symbiotic fungus Cenococcum geophilum.</title>
        <authorList>
            <consortium name="DOE Joint Genome Institute"/>
            <person name="Peter M."/>
            <person name="Kohler A."/>
            <person name="Ohm R.A."/>
            <person name="Kuo A."/>
            <person name="Krutzmann J."/>
            <person name="Morin E."/>
            <person name="Arend M."/>
            <person name="Barry K.W."/>
            <person name="Binder M."/>
            <person name="Choi C."/>
            <person name="Clum A."/>
            <person name="Copeland A."/>
            <person name="Grisel N."/>
            <person name="Haridas S."/>
            <person name="Kipfer T."/>
            <person name="LaButti K."/>
            <person name="Lindquist E."/>
            <person name="Lipzen A."/>
            <person name="Maire R."/>
            <person name="Meier B."/>
            <person name="Mihaltcheva S."/>
            <person name="Molinier V."/>
            <person name="Murat C."/>
            <person name="Poggeler S."/>
            <person name="Quandt C.A."/>
            <person name="Sperisen C."/>
            <person name="Tritt A."/>
            <person name="Tisserant E."/>
            <person name="Crous P.W."/>
            <person name="Henrissat B."/>
            <person name="Nehls U."/>
            <person name="Egli S."/>
            <person name="Spatafora J.W."/>
            <person name="Grigoriev I.V."/>
            <person name="Martin F.M."/>
        </authorList>
    </citation>
    <scope>NUCLEOTIDE SEQUENCE [LARGE SCALE GENOMIC DNA]</scope>
    <source>
        <strain evidence="10 11">CBS 207.34</strain>
    </source>
</reference>
<dbReference type="GO" id="GO:0005351">
    <property type="term" value="F:carbohydrate:proton symporter activity"/>
    <property type="evidence" value="ECO:0007669"/>
    <property type="project" value="TreeGrafter"/>
</dbReference>
<dbReference type="InterPro" id="IPR020846">
    <property type="entry name" value="MFS_dom"/>
</dbReference>
<dbReference type="EMBL" id="KV749321">
    <property type="protein sequence ID" value="OCL10004.1"/>
    <property type="molecule type" value="Genomic_DNA"/>
</dbReference>
<evidence type="ECO:0000256" key="7">
    <source>
        <dbReference type="RuleBase" id="RU003346"/>
    </source>
</evidence>
<protein>
    <submittedName>
        <fullName evidence="10">Putative MFS sugar transporter</fullName>
    </submittedName>
</protein>
<dbReference type="GO" id="GO:0016020">
    <property type="term" value="C:membrane"/>
    <property type="evidence" value="ECO:0007669"/>
    <property type="project" value="UniProtKB-SubCell"/>
</dbReference>
<feature type="transmembrane region" description="Helical" evidence="8">
    <location>
        <begin position="57"/>
        <end position="76"/>
    </location>
</feature>
<dbReference type="InterPro" id="IPR003663">
    <property type="entry name" value="Sugar/inositol_transpt"/>
</dbReference>